<gene>
    <name evidence="1" type="ORF">C4B25_00780</name>
</gene>
<proteinExistence type="predicted"/>
<sequence length="506" mass="59072">MIKYLYKTKRMQTTFNYTYEIGSSLDPLTRNVLDLIINKPTIQLKTLLEEVGLIGDLATFVERRFSSVMKGFNRNTTFNSYKNKEFLKRVFEEEAMIELEDQKFVMDVYEDLGVIRVNGDLITMPDNLRRFVSQHLQTNVGVKGLKNVSEGYPEGKVEFINVGIDFKFNGQIEIDGVMIEVKHEAYNQIARQLKKTAFNAKEFDEPQVNDETIDCKVLTKEALKQIFEEEVLYNGWKEGAKDGVITISTKDKHFKSTHLLVWNKTPLFYEKVWQEKEIITNEYKDRILEAAFLNNKLVDSLTNSLVLDLINKYAGKNINMINNIVNRRPLVFEDIEIAKAIFALDDKKSFNFTVGEENIIRILQNLPAEIKKMFMSSLNKNVITSIEDQWIIKFIIENHLSKSLLPKQIKKYESWSKRQDDMLDKYFEIIRKITETGINNEKLELLSSKELNKLKINKQFKKWINRNIENPKGEAFKRIIQPPAITKAKECLVIANKWVKFIDEIS</sequence>
<name>A0A4R0XSI4_9MOLU</name>
<comment type="caution">
    <text evidence="1">The sequence shown here is derived from an EMBL/GenBank/DDBJ whole genome shotgun (WGS) entry which is preliminary data.</text>
</comment>
<dbReference type="OrthoDB" id="8442777at2"/>
<dbReference type="Proteomes" id="UP000291072">
    <property type="component" value="Unassembled WGS sequence"/>
</dbReference>
<protein>
    <submittedName>
        <fullName evidence="1">Uncharacterized protein</fullName>
    </submittedName>
</protein>
<dbReference type="AlphaFoldDB" id="A0A4R0XSI4"/>
<evidence type="ECO:0000313" key="1">
    <source>
        <dbReference type="EMBL" id="TCG11839.1"/>
    </source>
</evidence>
<organism evidence="1 2">
    <name type="scientific">Mycoplasma todarodis</name>
    <dbReference type="NCBI Taxonomy" id="1937191"/>
    <lineage>
        <taxon>Bacteria</taxon>
        <taxon>Bacillati</taxon>
        <taxon>Mycoplasmatota</taxon>
        <taxon>Mollicutes</taxon>
        <taxon>Mycoplasmataceae</taxon>
        <taxon>Mycoplasma</taxon>
    </lineage>
</organism>
<keyword evidence="2" id="KW-1185">Reference proteome</keyword>
<dbReference type="EMBL" id="PSZP01000003">
    <property type="protein sequence ID" value="TCG11839.1"/>
    <property type="molecule type" value="Genomic_DNA"/>
</dbReference>
<reference evidence="1 2" key="1">
    <citation type="submission" date="2018-02" db="EMBL/GenBank/DDBJ databases">
        <title>Mycoplasma marinum and Mycoplasma todarodis sp. nov., moderately halophilic and psychrotolerant mycoplasmas isolated from cephalopods.</title>
        <authorList>
            <person name="Viver T."/>
        </authorList>
    </citation>
    <scope>NUCLEOTIDE SEQUENCE [LARGE SCALE GENOMIC DNA]</scope>
    <source>
        <strain evidence="1 2">5H</strain>
    </source>
</reference>
<accession>A0A4R0XSI4</accession>
<dbReference type="RefSeq" id="WP_131613160.1">
    <property type="nucleotide sequence ID" value="NZ_PSZP01000003.1"/>
</dbReference>
<evidence type="ECO:0000313" key="2">
    <source>
        <dbReference type="Proteomes" id="UP000291072"/>
    </source>
</evidence>